<reference evidence="2" key="2">
    <citation type="submission" date="2025-08" db="UniProtKB">
        <authorList>
            <consortium name="Ensembl"/>
        </authorList>
    </citation>
    <scope>IDENTIFICATION</scope>
</reference>
<dbReference type="Ensembl" id="ENSONIT00000058762.1">
    <property type="protein sequence ID" value="ENSONIP00000051320.1"/>
    <property type="gene ID" value="ENSONIG00000037308.1"/>
</dbReference>
<evidence type="ECO:0000313" key="2">
    <source>
        <dbReference type="Ensembl" id="ENSONIP00000051320.1"/>
    </source>
</evidence>
<dbReference type="GO" id="GO:0003824">
    <property type="term" value="F:catalytic activity"/>
    <property type="evidence" value="ECO:0007669"/>
    <property type="project" value="InterPro"/>
</dbReference>
<evidence type="ECO:0000313" key="3">
    <source>
        <dbReference type="Proteomes" id="UP000005207"/>
    </source>
</evidence>
<reference evidence="3" key="1">
    <citation type="submission" date="2012-01" db="EMBL/GenBank/DDBJ databases">
        <title>The Genome Sequence of Oreochromis niloticus (Nile Tilapia).</title>
        <authorList>
            <consortium name="Broad Institute Genome Assembly Team"/>
            <consortium name="Broad Institute Sequencing Platform"/>
            <person name="Di Palma F."/>
            <person name="Johnson J."/>
            <person name="Lander E.S."/>
            <person name="Lindblad-Toh K."/>
        </authorList>
    </citation>
    <scope>NUCLEOTIDE SEQUENCE [LARGE SCALE GENOMIC DNA]</scope>
</reference>
<sequence>MPDSLTSATYLPFPTLRRKRFRKRGKRSGVRVRFKAYLKAMATDYPSASREFSRFIHYPRSRPVAKLLSHRWICPAGLQTYPALPVACLPVRSWITSLGRGVQHNNLSILRRATADDLAPRTRMALFNVRSLSNKAFLLNDFFLTMGLDILFLTETRTSPGEFIPFSELLPPDCAFFSSPRLTGRGGGLASVFKNKHEARLLSSPIYPSFEAQLLELTGSRTTLCVVVYRPPKYHKMFISEFADFLGSILFKYGCVIITGDFNIHVCCMNDQLVKDFLALTDSFNLTQWVNEPTHVKGHTLDLVFTYGVDICIKDIRNTGLSDHSPVIFDVYLGNTELHLEALLCPMRTVNADTVVNFSASFLNSAFTTSDCFTPHMVENFANTLLTTCSSILDIVAPIKMKRPRTYSQCWLSDSVRALRHVCRRDERRWRKDKLQASYDILRVSRLKFQTAAKMAKAAFLSKITSANGHNPRILFKIFNSVVNPCPTMPLPCSPVLCEQFLNHFLDKVSSLKSALPLMTGPAFIPDCLSTFHQFEPVSLPTLKRLVEQLNNTNPVYDVLPSRIVKDCFSAIGPSILSLLNSSLLSGCVPSAFKHAIIQPVLKKKNLDYNDYANYRPISKLPFLAKILEKIVLLQLQAYLDENNINDKFQSAFKPHHSTDTALLRVLNDLLLMADNGRSAVLVLLDLSSAFDMVDHNILLARLEHTVGIKGVALDWFKSYLSNRLSSVHLGTSSSSAVPVCCGVPQGSVLGPTLFSLYMLPLSAIFEKYHIAFHCYADDIQIYFELNDDLALSLNCFRECMCEVKQWLLANTLILNDKKTEIVVFGSNILRAQLRDAFGFLTSSFSDTARNLGVLLDSSFKLDKQVSAVVRSSFYQLRLISKARQYIPHKDLEKLIHAFVTSRLDYCNSLYFGLHSALLHRLQTVQNAAARILTKTRKFAHITPVLADLHWLPVKYRIQFKILLFTFKITNNTAPSYLKELLNSYVPARALRSSSQLLLVQPRSRLKSRGDRAFALAAPELWNNLPIGIQASDSIQSFKSRLKTYLFNLAFSTG</sequence>
<dbReference type="Proteomes" id="UP000005207">
    <property type="component" value="Linkage group LG22"/>
</dbReference>
<dbReference type="AlphaFoldDB" id="A0A669CYM8"/>
<dbReference type="Gene3D" id="3.60.10.10">
    <property type="entry name" value="Endonuclease/exonuclease/phosphatase"/>
    <property type="match status" value="1"/>
</dbReference>
<feature type="domain" description="Reverse transcriptase" evidence="1">
    <location>
        <begin position="582"/>
        <end position="856"/>
    </location>
</feature>
<dbReference type="Pfam" id="PF00078">
    <property type="entry name" value="RVT_1"/>
    <property type="match status" value="1"/>
</dbReference>
<keyword evidence="3" id="KW-1185">Reference proteome</keyword>
<organism evidence="2 3">
    <name type="scientific">Oreochromis niloticus</name>
    <name type="common">Nile tilapia</name>
    <name type="synonym">Tilapia nilotica</name>
    <dbReference type="NCBI Taxonomy" id="8128"/>
    <lineage>
        <taxon>Eukaryota</taxon>
        <taxon>Metazoa</taxon>
        <taxon>Chordata</taxon>
        <taxon>Craniata</taxon>
        <taxon>Vertebrata</taxon>
        <taxon>Euteleostomi</taxon>
        <taxon>Actinopterygii</taxon>
        <taxon>Neopterygii</taxon>
        <taxon>Teleostei</taxon>
        <taxon>Neoteleostei</taxon>
        <taxon>Acanthomorphata</taxon>
        <taxon>Ovalentaria</taxon>
        <taxon>Cichlomorphae</taxon>
        <taxon>Cichliformes</taxon>
        <taxon>Cichlidae</taxon>
        <taxon>African cichlids</taxon>
        <taxon>Pseudocrenilabrinae</taxon>
        <taxon>Oreochromini</taxon>
        <taxon>Oreochromis</taxon>
    </lineage>
</organism>
<dbReference type="InterPro" id="IPR000477">
    <property type="entry name" value="RT_dom"/>
</dbReference>
<dbReference type="InterPro" id="IPR043502">
    <property type="entry name" value="DNA/RNA_pol_sf"/>
</dbReference>
<reference evidence="2" key="3">
    <citation type="submission" date="2025-09" db="UniProtKB">
        <authorList>
            <consortium name="Ensembl"/>
        </authorList>
    </citation>
    <scope>IDENTIFICATION</scope>
</reference>
<dbReference type="InterPro" id="IPR036691">
    <property type="entry name" value="Endo/exonu/phosph_ase_sf"/>
</dbReference>
<dbReference type="GeneTree" id="ENSGT01150000286909"/>
<name>A0A669CYM8_ORENI</name>
<dbReference type="InParanoid" id="A0A669CYM8"/>
<dbReference type="SUPFAM" id="SSF56672">
    <property type="entry name" value="DNA/RNA polymerases"/>
    <property type="match status" value="1"/>
</dbReference>
<dbReference type="OMA" id="PPDCAFF"/>
<accession>A0A669CYM8</accession>
<dbReference type="CDD" id="cd01650">
    <property type="entry name" value="RT_nLTR_like"/>
    <property type="match status" value="1"/>
</dbReference>
<evidence type="ECO:0000259" key="1">
    <source>
        <dbReference type="PROSITE" id="PS50878"/>
    </source>
</evidence>
<dbReference type="PANTHER" id="PTHR33332">
    <property type="entry name" value="REVERSE TRANSCRIPTASE DOMAIN-CONTAINING PROTEIN"/>
    <property type="match status" value="1"/>
</dbReference>
<dbReference type="InterPro" id="IPR005135">
    <property type="entry name" value="Endo/exonuclease/phosphatase"/>
</dbReference>
<dbReference type="Pfam" id="PF03372">
    <property type="entry name" value="Exo_endo_phos"/>
    <property type="match status" value="1"/>
</dbReference>
<dbReference type="PROSITE" id="PS50878">
    <property type="entry name" value="RT_POL"/>
    <property type="match status" value="1"/>
</dbReference>
<protein>
    <recommendedName>
        <fullName evidence="1">Reverse transcriptase domain-containing protein</fullName>
    </recommendedName>
</protein>
<dbReference type="SUPFAM" id="SSF56219">
    <property type="entry name" value="DNase I-like"/>
    <property type="match status" value="1"/>
</dbReference>
<proteinExistence type="predicted"/>